<keyword evidence="3" id="KW-1185">Reference proteome</keyword>
<feature type="compositionally biased region" description="Polar residues" evidence="1">
    <location>
        <begin position="244"/>
        <end position="263"/>
    </location>
</feature>
<feature type="compositionally biased region" description="Basic residues" evidence="1">
    <location>
        <begin position="186"/>
        <end position="198"/>
    </location>
</feature>
<dbReference type="Proteomes" id="UP000799444">
    <property type="component" value="Unassembled WGS sequence"/>
</dbReference>
<feature type="compositionally biased region" description="Pro residues" evidence="1">
    <location>
        <begin position="264"/>
        <end position="274"/>
    </location>
</feature>
<feature type="region of interest" description="Disordered" evidence="1">
    <location>
        <begin position="131"/>
        <end position="319"/>
    </location>
</feature>
<dbReference type="AlphaFoldDB" id="A0A9P4V8B4"/>
<feature type="compositionally biased region" description="Low complexity" evidence="1">
    <location>
        <begin position="280"/>
        <end position="296"/>
    </location>
</feature>
<accession>A0A9P4V8B4</accession>
<comment type="caution">
    <text evidence="2">The sequence shown here is derived from an EMBL/GenBank/DDBJ whole genome shotgun (WGS) entry which is preliminary data.</text>
</comment>
<feature type="compositionally biased region" description="Low complexity" evidence="1">
    <location>
        <begin position="158"/>
        <end position="171"/>
    </location>
</feature>
<feature type="region of interest" description="Disordered" evidence="1">
    <location>
        <begin position="431"/>
        <end position="469"/>
    </location>
</feature>
<sequence>MEEAEDVYRFQEVDSDNEKHGVMVEPGYQRVSNGKPFNPDELYFNDMDIRAWERRTAEVDPMAYGDDYSYQEDEGYYEDGGEVTMSQAEYDELLFQQVLNKIRLARVTGDADVQLTQEELDAYQARLVRSRAPAARPQARPRPVSAPLNSATNTALVTSSSSTSGQGSSSTRSKKSQQRTSLFAPRPKKDKPSGRKRTTSNVSNTTSSTNQAPGLMVPGPNGQLVFAPITAYPGRGARDPGARSTGSPSQPASRSASINSRQAPTPPRVTPPRDLPGAFPSGSPIRPSSSSSRQSSYDNLDWQANRGRSGSVQPNQPAKLVPFPALDYQHFTAEPYQYFTPGQPSSSTQQPSQPSLSQPQFARRVASGPAEGNYMTMPRRVPVPVQRAAGPMPHVQGSHSDPTLVHASSPMAEVSEEDGLGIMVDVIPQADDRSYKMQTVKSSIKEGSSSSSARDSERRRKSGKSRRKP</sequence>
<evidence type="ECO:0000313" key="3">
    <source>
        <dbReference type="Proteomes" id="UP000799444"/>
    </source>
</evidence>
<feature type="compositionally biased region" description="Polar residues" evidence="1">
    <location>
        <begin position="306"/>
        <end position="316"/>
    </location>
</feature>
<dbReference type="OrthoDB" id="3932653at2759"/>
<feature type="region of interest" description="Disordered" evidence="1">
    <location>
        <begin position="336"/>
        <end position="364"/>
    </location>
</feature>
<organism evidence="2 3">
    <name type="scientific">Polyplosphaeria fusca</name>
    <dbReference type="NCBI Taxonomy" id="682080"/>
    <lineage>
        <taxon>Eukaryota</taxon>
        <taxon>Fungi</taxon>
        <taxon>Dikarya</taxon>
        <taxon>Ascomycota</taxon>
        <taxon>Pezizomycotina</taxon>
        <taxon>Dothideomycetes</taxon>
        <taxon>Pleosporomycetidae</taxon>
        <taxon>Pleosporales</taxon>
        <taxon>Tetraplosphaeriaceae</taxon>
        <taxon>Polyplosphaeria</taxon>
    </lineage>
</organism>
<gene>
    <name evidence="2" type="ORF">EJ04DRAFT_210564</name>
</gene>
<feature type="compositionally biased region" description="Low complexity" evidence="1">
    <location>
        <begin position="341"/>
        <end position="360"/>
    </location>
</feature>
<evidence type="ECO:0000313" key="2">
    <source>
        <dbReference type="EMBL" id="KAF2740416.1"/>
    </source>
</evidence>
<proteinExistence type="predicted"/>
<feature type="compositionally biased region" description="Low complexity" evidence="1">
    <location>
        <begin position="199"/>
        <end position="210"/>
    </location>
</feature>
<name>A0A9P4V8B4_9PLEO</name>
<feature type="compositionally biased region" description="Low complexity" evidence="1">
    <location>
        <begin position="131"/>
        <end position="147"/>
    </location>
</feature>
<dbReference type="EMBL" id="ML996100">
    <property type="protein sequence ID" value="KAF2740416.1"/>
    <property type="molecule type" value="Genomic_DNA"/>
</dbReference>
<feature type="compositionally biased region" description="Basic residues" evidence="1">
    <location>
        <begin position="459"/>
        <end position="469"/>
    </location>
</feature>
<protein>
    <submittedName>
        <fullName evidence="2">Uncharacterized protein</fullName>
    </submittedName>
</protein>
<evidence type="ECO:0000256" key="1">
    <source>
        <dbReference type="SAM" id="MobiDB-lite"/>
    </source>
</evidence>
<reference evidence="2" key="1">
    <citation type="journal article" date="2020" name="Stud. Mycol.">
        <title>101 Dothideomycetes genomes: a test case for predicting lifestyles and emergence of pathogens.</title>
        <authorList>
            <person name="Haridas S."/>
            <person name="Albert R."/>
            <person name="Binder M."/>
            <person name="Bloem J."/>
            <person name="Labutti K."/>
            <person name="Salamov A."/>
            <person name="Andreopoulos B."/>
            <person name="Baker S."/>
            <person name="Barry K."/>
            <person name="Bills G."/>
            <person name="Bluhm B."/>
            <person name="Cannon C."/>
            <person name="Castanera R."/>
            <person name="Culley D."/>
            <person name="Daum C."/>
            <person name="Ezra D."/>
            <person name="Gonzalez J."/>
            <person name="Henrissat B."/>
            <person name="Kuo A."/>
            <person name="Liang C."/>
            <person name="Lipzen A."/>
            <person name="Lutzoni F."/>
            <person name="Magnuson J."/>
            <person name="Mondo S."/>
            <person name="Nolan M."/>
            <person name="Ohm R."/>
            <person name="Pangilinan J."/>
            <person name="Park H.-J."/>
            <person name="Ramirez L."/>
            <person name="Alfaro M."/>
            <person name="Sun H."/>
            <person name="Tritt A."/>
            <person name="Yoshinaga Y."/>
            <person name="Zwiers L.-H."/>
            <person name="Turgeon B."/>
            <person name="Goodwin S."/>
            <person name="Spatafora J."/>
            <person name="Crous P."/>
            <person name="Grigoriev I."/>
        </authorList>
    </citation>
    <scope>NUCLEOTIDE SEQUENCE</scope>
    <source>
        <strain evidence="2">CBS 125425</strain>
    </source>
</reference>
<feature type="compositionally biased region" description="Polar residues" evidence="1">
    <location>
        <begin position="148"/>
        <end position="157"/>
    </location>
</feature>